<comment type="caution">
    <text evidence="1">The sequence shown here is derived from an EMBL/GenBank/DDBJ whole genome shotgun (WGS) entry which is preliminary data.</text>
</comment>
<protein>
    <submittedName>
        <fullName evidence="1">YfiR family protein</fullName>
    </submittedName>
</protein>
<name>A0ABS8IWG5_9BURK</name>
<gene>
    <name evidence="1" type="ORF">LMJ30_15145</name>
</gene>
<sequence>MPTHLASDNVGHDVGACLDMSLPRLPAPSLPRRRALAGLLALAAGVPAGVPARADSGGGALERSVKAAFLYKFLMFTEFPASAFADPAAPLVIGVAGADDMARELGRLVAGRTVNRRPVVVRTLRDDDATDGLHLLFVGGSDAGRLARLARPAQGAPLLVVTEAVDGLQHGSVINFRIVAERVRFDVSLEAADKHKVKLSSRLLTVANHVHKGAP</sequence>
<dbReference type="EMBL" id="JAJHPV010000014">
    <property type="protein sequence ID" value="MCC6072286.1"/>
    <property type="molecule type" value="Genomic_DNA"/>
</dbReference>
<reference evidence="1 2" key="1">
    <citation type="submission" date="2021-11" db="EMBL/GenBank/DDBJ databases">
        <authorList>
            <person name="Huq M.A."/>
        </authorList>
    </citation>
    <scope>NUCLEOTIDE SEQUENCE [LARGE SCALE GENOMIC DNA]</scope>
    <source>
        <strain evidence="1 2">MAHUQ-52</strain>
    </source>
</reference>
<dbReference type="InterPro" id="IPR025293">
    <property type="entry name" value="YfiR/HmsC-like"/>
</dbReference>
<organism evidence="1 2">
    <name type="scientific">Massilia agrisoli</name>
    <dbReference type="NCBI Taxonomy" id="2892444"/>
    <lineage>
        <taxon>Bacteria</taxon>
        <taxon>Pseudomonadati</taxon>
        <taxon>Pseudomonadota</taxon>
        <taxon>Betaproteobacteria</taxon>
        <taxon>Burkholderiales</taxon>
        <taxon>Oxalobacteraceae</taxon>
        <taxon>Telluria group</taxon>
        <taxon>Massilia</taxon>
    </lineage>
</organism>
<evidence type="ECO:0000313" key="1">
    <source>
        <dbReference type="EMBL" id="MCC6072286.1"/>
    </source>
</evidence>
<dbReference type="PROSITE" id="PS51318">
    <property type="entry name" value="TAT"/>
    <property type="match status" value="1"/>
</dbReference>
<dbReference type="Pfam" id="PF13689">
    <property type="entry name" value="DUF4154"/>
    <property type="match status" value="1"/>
</dbReference>
<accession>A0ABS8IWG5</accession>
<keyword evidence="2" id="KW-1185">Reference proteome</keyword>
<dbReference type="InterPro" id="IPR006311">
    <property type="entry name" value="TAT_signal"/>
</dbReference>
<proteinExistence type="predicted"/>
<dbReference type="Proteomes" id="UP001198701">
    <property type="component" value="Unassembled WGS sequence"/>
</dbReference>
<dbReference type="RefSeq" id="WP_229433176.1">
    <property type="nucleotide sequence ID" value="NZ_JAJHPV010000014.1"/>
</dbReference>
<evidence type="ECO:0000313" key="2">
    <source>
        <dbReference type="Proteomes" id="UP001198701"/>
    </source>
</evidence>